<dbReference type="EMBL" id="JANWOI010000004">
    <property type="protein sequence ID" value="MDA5194930.1"/>
    <property type="molecule type" value="Genomic_DNA"/>
</dbReference>
<dbReference type="AlphaFoldDB" id="A0A9X3TZN8"/>
<dbReference type="Pfam" id="PF00484">
    <property type="entry name" value="Pro_CA"/>
    <property type="match status" value="1"/>
</dbReference>
<dbReference type="SUPFAM" id="SSF53056">
    <property type="entry name" value="beta-carbonic anhydrase, cab"/>
    <property type="match status" value="1"/>
</dbReference>
<sequence>MLKDLIDGYRRYRLGWSEVERDLYRQLVENGQEPKVMVVACCDSRVDPSIILDAKPGSLFMARNIANLIPPFEKSGSYHGTSAALEYAVRSLKVEHIIVLGHAHCGGIRALHEGTAGLSDFVGGWMEIVRAARDHVHANCSHERQSVQRRMLEEEAIRVSLHNLMTFPWIEEQVGLGALQLHGWHYGLAEGELSALDPDSNEFRSLLEDQ</sequence>
<accession>A0A9X3TZN8</accession>
<reference evidence="11" key="1">
    <citation type="submission" date="2022-08" db="EMBL/GenBank/DDBJ databases">
        <authorList>
            <person name="Vandamme P."/>
            <person name="Hettiarachchi A."/>
            <person name="Peeters C."/>
            <person name="Cnockaert M."/>
            <person name="Carlier A."/>
        </authorList>
    </citation>
    <scope>NUCLEOTIDE SEQUENCE</scope>
    <source>
        <strain evidence="11">LMG 31809</strain>
    </source>
</reference>
<dbReference type="RefSeq" id="WP_274944636.1">
    <property type="nucleotide sequence ID" value="NZ_JANWOI010000004.1"/>
</dbReference>
<gene>
    <name evidence="11" type="ORF">NYP16_13305</name>
</gene>
<dbReference type="CDD" id="cd00884">
    <property type="entry name" value="beta_CA_cladeB"/>
    <property type="match status" value="1"/>
</dbReference>
<comment type="similarity">
    <text evidence="1 10">Belongs to the beta-class carbonic anhydrase family.</text>
</comment>
<keyword evidence="12" id="KW-1185">Reference proteome</keyword>
<evidence type="ECO:0000256" key="10">
    <source>
        <dbReference type="RuleBase" id="RU003956"/>
    </source>
</evidence>
<dbReference type="InterPro" id="IPR045066">
    <property type="entry name" value="Beta_CA_cladeB"/>
</dbReference>
<dbReference type="InterPro" id="IPR036874">
    <property type="entry name" value="Carbonic_anhydrase_sf"/>
</dbReference>
<dbReference type="FunFam" id="3.40.1050.10:FF:000003">
    <property type="entry name" value="Carbonic anhydrase"/>
    <property type="match status" value="1"/>
</dbReference>
<dbReference type="InterPro" id="IPR001765">
    <property type="entry name" value="Carbonic_anhydrase"/>
</dbReference>
<keyword evidence="6 10" id="KW-0456">Lyase</keyword>
<keyword evidence="5 9" id="KW-0862">Zinc</keyword>
<evidence type="ECO:0000256" key="9">
    <source>
        <dbReference type="PIRSR" id="PIRSR601765-1"/>
    </source>
</evidence>
<reference evidence="11" key="2">
    <citation type="journal article" date="2023" name="Syst. Appl. Microbiol.">
        <title>Govania unica gen. nov., sp. nov., a rare biosphere bacterium that represents a novel family in the class Alphaproteobacteria.</title>
        <authorList>
            <person name="Vandamme P."/>
            <person name="Peeters C."/>
            <person name="Hettiarachchi A."/>
            <person name="Cnockaert M."/>
            <person name="Carlier A."/>
        </authorList>
    </citation>
    <scope>NUCLEOTIDE SEQUENCE</scope>
    <source>
        <strain evidence="11">LMG 31809</strain>
    </source>
</reference>
<dbReference type="GO" id="GO:0015976">
    <property type="term" value="P:carbon utilization"/>
    <property type="evidence" value="ECO:0007669"/>
    <property type="project" value="InterPro"/>
</dbReference>
<evidence type="ECO:0000256" key="5">
    <source>
        <dbReference type="ARBA" id="ARBA00022833"/>
    </source>
</evidence>
<dbReference type="GO" id="GO:0008270">
    <property type="term" value="F:zinc ion binding"/>
    <property type="evidence" value="ECO:0007669"/>
    <property type="project" value="UniProtKB-UniRule"/>
</dbReference>
<evidence type="ECO:0000256" key="4">
    <source>
        <dbReference type="ARBA" id="ARBA00022723"/>
    </source>
</evidence>
<feature type="binding site" evidence="9">
    <location>
        <position position="105"/>
    </location>
    <ligand>
        <name>Zn(2+)</name>
        <dbReference type="ChEBI" id="CHEBI:29105"/>
    </ligand>
</feature>
<dbReference type="InterPro" id="IPR015892">
    <property type="entry name" value="Carbonic_anhydrase_CS"/>
</dbReference>
<name>A0A9X3TZN8_9PROT</name>
<comment type="cofactor">
    <cofactor evidence="9">
        <name>Zn(2+)</name>
        <dbReference type="ChEBI" id="CHEBI:29105"/>
    </cofactor>
    <text evidence="9">Binds 1 zinc ion per subunit.</text>
</comment>
<organism evidence="11 12">
    <name type="scientific">Govanella unica</name>
    <dbReference type="NCBI Taxonomy" id="2975056"/>
    <lineage>
        <taxon>Bacteria</taxon>
        <taxon>Pseudomonadati</taxon>
        <taxon>Pseudomonadota</taxon>
        <taxon>Alphaproteobacteria</taxon>
        <taxon>Emcibacterales</taxon>
        <taxon>Govanellaceae</taxon>
        <taxon>Govanella</taxon>
    </lineage>
</organism>
<feature type="binding site" evidence="9">
    <location>
        <position position="41"/>
    </location>
    <ligand>
        <name>Zn(2+)</name>
        <dbReference type="ChEBI" id="CHEBI:29105"/>
    </ligand>
</feature>
<dbReference type="PROSITE" id="PS00705">
    <property type="entry name" value="PROK_CO2_ANHYDRASE_2"/>
    <property type="match status" value="1"/>
</dbReference>
<dbReference type="PANTHER" id="PTHR11002">
    <property type="entry name" value="CARBONIC ANHYDRASE"/>
    <property type="match status" value="1"/>
</dbReference>
<protein>
    <recommendedName>
        <fullName evidence="3 10">Carbonic anhydrase</fullName>
        <ecNumber evidence="2 10">4.2.1.1</ecNumber>
    </recommendedName>
    <alternativeName>
        <fullName evidence="7 10">Carbonate dehydratase</fullName>
    </alternativeName>
</protein>
<feature type="binding site" evidence="9">
    <location>
        <position position="43"/>
    </location>
    <ligand>
        <name>Zn(2+)</name>
        <dbReference type="ChEBI" id="CHEBI:29105"/>
    </ligand>
</feature>
<evidence type="ECO:0000256" key="8">
    <source>
        <dbReference type="ARBA" id="ARBA00048348"/>
    </source>
</evidence>
<proteinExistence type="inferred from homology"/>
<dbReference type="EC" id="4.2.1.1" evidence="2 10"/>
<feature type="binding site" evidence="9">
    <location>
        <position position="102"/>
    </location>
    <ligand>
        <name>Zn(2+)</name>
        <dbReference type="ChEBI" id="CHEBI:29105"/>
    </ligand>
</feature>
<evidence type="ECO:0000313" key="11">
    <source>
        <dbReference type="EMBL" id="MDA5194930.1"/>
    </source>
</evidence>
<dbReference type="PANTHER" id="PTHR11002:SF76">
    <property type="entry name" value="CARBONIC ANHYDRASE"/>
    <property type="match status" value="1"/>
</dbReference>
<evidence type="ECO:0000256" key="6">
    <source>
        <dbReference type="ARBA" id="ARBA00023239"/>
    </source>
</evidence>
<comment type="caution">
    <text evidence="11">The sequence shown here is derived from an EMBL/GenBank/DDBJ whole genome shotgun (WGS) entry which is preliminary data.</text>
</comment>
<dbReference type="Gene3D" id="3.40.1050.10">
    <property type="entry name" value="Carbonic anhydrase"/>
    <property type="match status" value="1"/>
</dbReference>
<evidence type="ECO:0000256" key="2">
    <source>
        <dbReference type="ARBA" id="ARBA00012925"/>
    </source>
</evidence>
<evidence type="ECO:0000256" key="7">
    <source>
        <dbReference type="ARBA" id="ARBA00031969"/>
    </source>
</evidence>
<comment type="function">
    <text evidence="10">Reversible hydration of carbon dioxide.</text>
</comment>
<evidence type="ECO:0000256" key="3">
    <source>
        <dbReference type="ARBA" id="ARBA00014628"/>
    </source>
</evidence>
<keyword evidence="4 9" id="KW-0479">Metal-binding</keyword>
<evidence type="ECO:0000313" key="12">
    <source>
        <dbReference type="Proteomes" id="UP001141619"/>
    </source>
</evidence>
<evidence type="ECO:0000256" key="1">
    <source>
        <dbReference type="ARBA" id="ARBA00006217"/>
    </source>
</evidence>
<comment type="catalytic activity">
    <reaction evidence="8 10">
        <text>hydrogencarbonate + H(+) = CO2 + H2O</text>
        <dbReference type="Rhea" id="RHEA:10748"/>
        <dbReference type="ChEBI" id="CHEBI:15377"/>
        <dbReference type="ChEBI" id="CHEBI:15378"/>
        <dbReference type="ChEBI" id="CHEBI:16526"/>
        <dbReference type="ChEBI" id="CHEBI:17544"/>
        <dbReference type="EC" id="4.2.1.1"/>
    </reaction>
</comment>
<dbReference type="Proteomes" id="UP001141619">
    <property type="component" value="Unassembled WGS sequence"/>
</dbReference>
<dbReference type="GO" id="GO:0004089">
    <property type="term" value="F:carbonate dehydratase activity"/>
    <property type="evidence" value="ECO:0007669"/>
    <property type="project" value="UniProtKB-UniRule"/>
</dbReference>
<dbReference type="SMART" id="SM00947">
    <property type="entry name" value="Pro_CA"/>
    <property type="match status" value="1"/>
</dbReference>